<dbReference type="PATRIC" id="fig|540747.5.peg.2872"/>
<reference evidence="1 3" key="1">
    <citation type="submission" date="2015-04" db="EMBL/GenBank/DDBJ databases">
        <title>The draft genome sequence of Roseovarius indicus B108T.</title>
        <authorList>
            <person name="Li G."/>
            <person name="Lai Q."/>
            <person name="Shao Z."/>
            <person name="Yan P."/>
        </authorList>
    </citation>
    <scope>NUCLEOTIDE SEQUENCE [LARGE SCALE GENOMIC DNA]</scope>
    <source>
        <strain evidence="1 3">B108</strain>
    </source>
</reference>
<accession>A0A0T5P376</accession>
<dbReference type="Proteomes" id="UP000051401">
    <property type="component" value="Unassembled WGS sequence"/>
</dbReference>
<dbReference type="STRING" id="540747.SAMN04488031_1225"/>
<evidence type="ECO:0000313" key="4">
    <source>
        <dbReference type="Proteomes" id="UP000325785"/>
    </source>
</evidence>
<evidence type="ECO:0000313" key="2">
    <source>
        <dbReference type="EMBL" id="QEW27861.1"/>
    </source>
</evidence>
<dbReference type="EMBL" id="CP031598">
    <property type="protein sequence ID" value="QEW27861.1"/>
    <property type="molecule type" value="Genomic_DNA"/>
</dbReference>
<sequence>MIHLNHSVTGGQIGAELANDEEELAYALVAIAEAGPSDTEIADHLHGSDREAVRDFCNALAITLADD</sequence>
<dbReference type="Proteomes" id="UP000325785">
    <property type="component" value="Chromosome"/>
</dbReference>
<dbReference type="RefSeq" id="WP_057819845.1">
    <property type="nucleotide sequence ID" value="NZ_CP031598.1"/>
</dbReference>
<dbReference type="EMBL" id="LAXI01000020">
    <property type="protein sequence ID" value="KRS15633.1"/>
    <property type="molecule type" value="Genomic_DNA"/>
</dbReference>
<evidence type="ECO:0000313" key="1">
    <source>
        <dbReference type="EMBL" id="KRS15633.1"/>
    </source>
</evidence>
<reference evidence="2 4" key="2">
    <citation type="submission" date="2018-08" db="EMBL/GenBank/DDBJ databases">
        <title>Genetic Globetrotter - A new plasmid hitch-hiking vast phylogenetic and geographic distances.</title>
        <authorList>
            <person name="Vollmers J."/>
            <person name="Petersen J."/>
        </authorList>
    </citation>
    <scope>NUCLEOTIDE SEQUENCE [LARGE SCALE GENOMIC DNA]</scope>
    <source>
        <strain evidence="2 4">DSM 26383</strain>
    </source>
</reference>
<name>A0A0T5P376_9RHOB</name>
<evidence type="ECO:0000313" key="3">
    <source>
        <dbReference type="Proteomes" id="UP000051401"/>
    </source>
</evidence>
<dbReference type="AlphaFoldDB" id="A0A0T5P376"/>
<dbReference type="KEGG" id="rid:RIdsm_03682"/>
<gene>
    <name evidence="2" type="ORF">RIdsm_03682</name>
    <name evidence="1" type="ORF">XM52_22595</name>
</gene>
<keyword evidence="3" id="KW-1185">Reference proteome</keyword>
<proteinExistence type="predicted"/>
<protein>
    <submittedName>
        <fullName evidence="1">Uncharacterized protein</fullName>
    </submittedName>
</protein>
<organism evidence="1 3">
    <name type="scientific">Roseovarius indicus</name>
    <dbReference type="NCBI Taxonomy" id="540747"/>
    <lineage>
        <taxon>Bacteria</taxon>
        <taxon>Pseudomonadati</taxon>
        <taxon>Pseudomonadota</taxon>
        <taxon>Alphaproteobacteria</taxon>
        <taxon>Rhodobacterales</taxon>
        <taxon>Roseobacteraceae</taxon>
        <taxon>Roseovarius</taxon>
    </lineage>
</organism>